<proteinExistence type="predicted"/>
<evidence type="ECO:0000259" key="8">
    <source>
        <dbReference type="PROSITE" id="PS50011"/>
    </source>
</evidence>
<dbReference type="InterPro" id="IPR050494">
    <property type="entry name" value="Ser_Thr_dual-spec_kinase"/>
</dbReference>
<dbReference type="GeneID" id="39990239"/>
<dbReference type="GO" id="GO:0004674">
    <property type="term" value="F:protein serine/threonine kinase activity"/>
    <property type="evidence" value="ECO:0007669"/>
    <property type="project" value="UniProtKB-KW"/>
</dbReference>
<dbReference type="RefSeq" id="XP_028878228.1">
    <property type="nucleotide sequence ID" value="XM_029030459.1"/>
</dbReference>
<reference evidence="9 10" key="1">
    <citation type="submission" date="2017-03" db="EMBL/GenBank/DDBJ databases">
        <title>An alternative strategy for trypanosome survival in the mammalian bloodstream revealed through genome and transcriptome analysis of the ubiquitous bovine parasite Trypanosoma (Megatrypanum) theileri.</title>
        <authorList>
            <person name="Kelly S."/>
            <person name="Ivens A."/>
            <person name="Mott A."/>
            <person name="O'Neill E."/>
            <person name="Emms D."/>
            <person name="Macleod O."/>
            <person name="Voorheis P."/>
            <person name="Matthews J."/>
            <person name="Matthews K."/>
            <person name="Carrington M."/>
        </authorList>
    </citation>
    <scope>NUCLEOTIDE SEQUENCE [LARGE SCALE GENOMIC DNA]</scope>
    <source>
        <strain evidence="9">Edinburgh</strain>
    </source>
</reference>
<dbReference type="FunFam" id="3.30.200.20:FF:000216">
    <property type="entry name" value="Putative serine/threonine-protein kinase dyrk2"/>
    <property type="match status" value="1"/>
</dbReference>
<evidence type="ECO:0000256" key="4">
    <source>
        <dbReference type="ARBA" id="ARBA00022741"/>
    </source>
</evidence>
<dbReference type="InterPro" id="IPR000719">
    <property type="entry name" value="Prot_kinase_dom"/>
</dbReference>
<feature type="region of interest" description="Disordered" evidence="7">
    <location>
        <begin position="489"/>
        <end position="528"/>
    </location>
</feature>
<dbReference type="VEuPathDB" id="TriTrypDB:TM35_000481230"/>
<evidence type="ECO:0000256" key="6">
    <source>
        <dbReference type="ARBA" id="ARBA00022840"/>
    </source>
</evidence>
<dbReference type="PROSITE" id="PS00108">
    <property type="entry name" value="PROTEIN_KINASE_ST"/>
    <property type="match status" value="1"/>
</dbReference>
<dbReference type="PROSITE" id="PS50011">
    <property type="entry name" value="PROTEIN_KINASE_DOM"/>
    <property type="match status" value="1"/>
</dbReference>
<keyword evidence="10" id="KW-1185">Reference proteome</keyword>
<dbReference type="InterPro" id="IPR008271">
    <property type="entry name" value="Ser/Thr_kinase_AS"/>
</dbReference>
<name>A0A1X0NHA6_9TRYP</name>
<feature type="domain" description="Protein kinase" evidence="8">
    <location>
        <begin position="183"/>
        <end position="485"/>
    </location>
</feature>
<dbReference type="OrthoDB" id="9332038at2759"/>
<dbReference type="PANTHER" id="PTHR24058:SF124">
    <property type="entry name" value="PROTEIN KINASE SUPERFAMILY PROTEIN"/>
    <property type="match status" value="1"/>
</dbReference>
<keyword evidence="6" id="KW-0067">ATP-binding</keyword>
<protein>
    <submittedName>
        <fullName evidence="9">Protein kinase</fullName>
    </submittedName>
</protein>
<keyword evidence="4" id="KW-0547">Nucleotide-binding</keyword>
<organism evidence="9 10">
    <name type="scientific">Trypanosoma theileri</name>
    <dbReference type="NCBI Taxonomy" id="67003"/>
    <lineage>
        <taxon>Eukaryota</taxon>
        <taxon>Discoba</taxon>
        <taxon>Euglenozoa</taxon>
        <taxon>Kinetoplastea</taxon>
        <taxon>Metakinetoplastina</taxon>
        <taxon>Trypanosomatida</taxon>
        <taxon>Trypanosomatidae</taxon>
        <taxon>Trypanosoma</taxon>
    </lineage>
</organism>
<dbReference type="Gene3D" id="3.30.200.20">
    <property type="entry name" value="Phosphorylase Kinase, domain 1"/>
    <property type="match status" value="1"/>
</dbReference>
<sequence>MPPVLSPADHIKAKEFSAFLRHLGFSQCLQQFVEQWRMLVKQQDGSRSMREKKSHKPDRSSVSSTRSRKSSSSSPPPLQVLHSRNRVVTSVGMEDDLWTLTGEDYIAPDFTNGAGTPLEVYKSLQSRGEVHFVPTTPYFKAPPPSNLPLESLNLRVVYESGKTGFEEEKDLAIVADTIVAGRYQMLQYLDSAAFSRAVRCMDLNEDREVCLKVIRNSKDFFDQSIDEIKLLKLINSSGDTEENCVVKMYDFFYYKEHMCIVTELLRDNLYQFSKFNREEETEFYFTLPRLQSIAKQILKGLRFLHSLGLIHCDLKPENVLIKSFSRCEVKIIDFGSSCYLTDNLSSYVQSRCYRAPEVILGCKYDGRIDIWSLGAILAELATGCVLFENSSLPQMLASICSVCGEIPVSLLHEGRNTQHFVTKFGAFYEQREGKELVFHFPIPDTPPETLFGYNDPLYLDFITACLTLDHRRRPTAVELLEHPFLQHDYGSAHSTPPPLKKKVHSEDGASAAASPPTEMDPTSPLPPS</sequence>
<comment type="caution">
    <text evidence="9">The sequence shown here is derived from an EMBL/GenBank/DDBJ whole genome shotgun (WGS) entry which is preliminary data.</text>
</comment>
<keyword evidence="3" id="KW-0808">Transferase</keyword>
<dbReference type="SUPFAM" id="SSF56112">
    <property type="entry name" value="Protein kinase-like (PK-like)"/>
    <property type="match status" value="1"/>
</dbReference>
<dbReference type="CDD" id="cd14133">
    <property type="entry name" value="PKc_DYRK_like"/>
    <property type="match status" value="1"/>
</dbReference>
<keyword evidence="1" id="KW-0723">Serine/threonine-protein kinase</keyword>
<dbReference type="SMART" id="SM00220">
    <property type="entry name" value="S_TKc"/>
    <property type="match status" value="1"/>
</dbReference>
<accession>A0A1X0NHA6</accession>
<dbReference type="GO" id="GO:0005524">
    <property type="term" value="F:ATP binding"/>
    <property type="evidence" value="ECO:0007669"/>
    <property type="project" value="UniProtKB-KW"/>
</dbReference>
<dbReference type="Proteomes" id="UP000192257">
    <property type="component" value="Unassembled WGS sequence"/>
</dbReference>
<evidence type="ECO:0000256" key="1">
    <source>
        <dbReference type="ARBA" id="ARBA00022527"/>
    </source>
</evidence>
<evidence type="ECO:0000313" key="10">
    <source>
        <dbReference type="Proteomes" id="UP000192257"/>
    </source>
</evidence>
<dbReference type="PANTHER" id="PTHR24058">
    <property type="entry name" value="DUAL SPECIFICITY PROTEIN KINASE"/>
    <property type="match status" value="1"/>
</dbReference>
<feature type="compositionally biased region" description="Low complexity" evidence="7">
    <location>
        <begin position="60"/>
        <end position="73"/>
    </location>
</feature>
<dbReference type="STRING" id="67003.A0A1X0NHA6"/>
<evidence type="ECO:0000256" key="2">
    <source>
        <dbReference type="ARBA" id="ARBA00022553"/>
    </source>
</evidence>
<dbReference type="EMBL" id="NBCO01000048">
    <property type="protein sequence ID" value="ORC84162.1"/>
    <property type="molecule type" value="Genomic_DNA"/>
</dbReference>
<dbReference type="Pfam" id="PF00069">
    <property type="entry name" value="Pkinase"/>
    <property type="match status" value="1"/>
</dbReference>
<evidence type="ECO:0000256" key="3">
    <source>
        <dbReference type="ARBA" id="ARBA00022679"/>
    </source>
</evidence>
<evidence type="ECO:0000313" key="9">
    <source>
        <dbReference type="EMBL" id="ORC84162.1"/>
    </source>
</evidence>
<dbReference type="Gene3D" id="1.10.510.10">
    <property type="entry name" value="Transferase(Phosphotransferase) domain 1"/>
    <property type="match status" value="1"/>
</dbReference>
<evidence type="ECO:0000256" key="7">
    <source>
        <dbReference type="SAM" id="MobiDB-lite"/>
    </source>
</evidence>
<keyword evidence="2" id="KW-0597">Phosphoprotein</keyword>
<feature type="region of interest" description="Disordered" evidence="7">
    <location>
        <begin position="43"/>
        <end position="84"/>
    </location>
</feature>
<gene>
    <name evidence="9" type="ORF">TM35_000481230</name>
</gene>
<dbReference type="InterPro" id="IPR011009">
    <property type="entry name" value="Kinase-like_dom_sf"/>
</dbReference>
<dbReference type="FunFam" id="1.10.510.10:FF:000380">
    <property type="entry name" value="Serine/threonine-protein kinase ppk15"/>
    <property type="match status" value="1"/>
</dbReference>
<dbReference type="AlphaFoldDB" id="A0A1X0NHA6"/>
<keyword evidence="5 9" id="KW-0418">Kinase</keyword>
<evidence type="ECO:0000256" key="5">
    <source>
        <dbReference type="ARBA" id="ARBA00022777"/>
    </source>
</evidence>